<reference evidence="2" key="1">
    <citation type="journal article" date="2020" name="Nature">
        <title>Giant virus diversity and host interactions through global metagenomics.</title>
        <authorList>
            <person name="Schulz F."/>
            <person name="Roux S."/>
            <person name="Paez-Espino D."/>
            <person name="Jungbluth S."/>
            <person name="Walsh D.A."/>
            <person name="Denef V.J."/>
            <person name="McMahon K.D."/>
            <person name="Konstantinidis K.T."/>
            <person name="Eloe-Fadrosh E.A."/>
            <person name="Kyrpides N.C."/>
            <person name="Woyke T."/>
        </authorList>
    </citation>
    <scope>NUCLEOTIDE SEQUENCE</scope>
    <source>
        <strain evidence="2">GVMAG-M-3300027810-10</strain>
    </source>
</reference>
<sequence>MSLAIYAAPFNEDNNKSKITSKVNSKRVTNLLNKIHGSVEDEGNNLVDFAPPPHPTSSGVQKTVEKEGFASKQVPEYTEVYNNDSGIYQMYQIPQTDNNNYHTGNEQISKLAPNDNIDEKLNTILKLLNDQQDYKTENVVEEIILYSFFGIFIIYLVDSFKRVGKYTR</sequence>
<dbReference type="AlphaFoldDB" id="A0A6C0LIQ1"/>
<name>A0A6C0LIQ1_9ZZZZ</name>
<evidence type="ECO:0000256" key="1">
    <source>
        <dbReference type="SAM" id="Phobius"/>
    </source>
</evidence>
<feature type="transmembrane region" description="Helical" evidence="1">
    <location>
        <begin position="143"/>
        <end position="160"/>
    </location>
</feature>
<organism evidence="2">
    <name type="scientific">viral metagenome</name>
    <dbReference type="NCBI Taxonomy" id="1070528"/>
    <lineage>
        <taxon>unclassified sequences</taxon>
        <taxon>metagenomes</taxon>
        <taxon>organismal metagenomes</taxon>
    </lineage>
</organism>
<evidence type="ECO:0000313" key="2">
    <source>
        <dbReference type="EMBL" id="QHU29865.1"/>
    </source>
</evidence>
<accession>A0A6C0LIQ1</accession>
<keyword evidence="1" id="KW-0472">Membrane</keyword>
<protein>
    <submittedName>
        <fullName evidence="2">Uncharacterized protein</fullName>
    </submittedName>
</protein>
<keyword evidence="1" id="KW-0812">Transmembrane</keyword>
<dbReference type="EMBL" id="MN740497">
    <property type="protein sequence ID" value="QHU29865.1"/>
    <property type="molecule type" value="Genomic_DNA"/>
</dbReference>
<proteinExistence type="predicted"/>
<keyword evidence="1" id="KW-1133">Transmembrane helix</keyword>